<reference evidence="2" key="1">
    <citation type="journal article" date="2020" name="Stud. Mycol.">
        <title>101 Dothideomycetes genomes: a test case for predicting lifestyles and emergence of pathogens.</title>
        <authorList>
            <person name="Haridas S."/>
            <person name="Albert R."/>
            <person name="Binder M."/>
            <person name="Bloem J."/>
            <person name="Labutti K."/>
            <person name="Salamov A."/>
            <person name="Andreopoulos B."/>
            <person name="Baker S."/>
            <person name="Barry K."/>
            <person name="Bills G."/>
            <person name="Bluhm B."/>
            <person name="Cannon C."/>
            <person name="Castanera R."/>
            <person name="Culley D."/>
            <person name="Daum C."/>
            <person name="Ezra D."/>
            <person name="Gonzalez J."/>
            <person name="Henrissat B."/>
            <person name="Kuo A."/>
            <person name="Liang C."/>
            <person name="Lipzen A."/>
            <person name="Lutzoni F."/>
            <person name="Magnuson J."/>
            <person name="Mondo S."/>
            <person name="Nolan M."/>
            <person name="Ohm R."/>
            <person name="Pangilinan J."/>
            <person name="Park H.-J."/>
            <person name="Ramirez L."/>
            <person name="Alfaro M."/>
            <person name="Sun H."/>
            <person name="Tritt A."/>
            <person name="Yoshinaga Y."/>
            <person name="Zwiers L.-H."/>
            <person name="Turgeon B."/>
            <person name="Goodwin S."/>
            <person name="Spatafora J."/>
            <person name="Crous P."/>
            <person name="Grigoriev I."/>
        </authorList>
    </citation>
    <scope>NUCLEOTIDE SEQUENCE</scope>
    <source>
        <strain evidence="2">CBS 161.51</strain>
    </source>
</reference>
<dbReference type="OrthoDB" id="3800276at2759"/>
<sequence length="295" mass="34459">MASSQDYTSMPWSMRSAFDTVTASSVSPYVRLDAQDKDNAALIRQLADSHDKHKKYEARLAKLNVEMRKQIQDLQLARKAKKLDTRETRIKEEDERITMERQELEDARFAFHGSQTEFDGSASIFQDHATDTEDDDRTAPNLLFYRTPNTNKLFEVTDRANFDKYLLPISFEDMNSHHMELLRRHDYYGGCMDCIWIAGQADFIEQGLMAKSDVPHLYDIEHPKNPECAGMNARYLFTRAAMCQIYKPEWNIRLDDRCFDFNALAVPRFQKNKPFRMAYAKAEALVQSSFWKDFI</sequence>
<evidence type="ECO:0000313" key="3">
    <source>
        <dbReference type="Proteomes" id="UP000800038"/>
    </source>
</evidence>
<keyword evidence="1" id="KW-0175">Coiled coil</keyword>
<feature type="coiled-coil region" evidence="1">
    <location>
        <begin position="46"/>
        <end position="80"/>
    </location>
</feature>
<gene>
    <name evidence="2" type="ORF">EJ02DRAFT_465036</name>
</gene>
<dbReference type="AlphaFoldDB" id="A0A6A5SU40"/>
<dbReference type="EMBL" id="ML976026">
    <property type="protein sequence ID" value="KAF1943308.1"/>
    <property type="molecule type" value="Genomic_DNA"/>
</dbReference>
<proteinExistence type="predicted"/>
<organism evidence="2 3">
    <name type="scientific">Clathrospora elynae</name>
    <dbReference type="NCBI Taxonomy" id="706981"/>
    <lineage>
        <taxon>Eukaryota</taxon>
        <taxon>Fungi</taxon>
        <taxon>Dikarya</taxon>
        <taxon>Ascomycota</taxon>
        <taxon>Pezizomycotina</taxon>
        <taxon>Dothideomycetes</taxon>
        <taxon>Pleosporomycetidae</taxon>
        <taxon>Pleosporales</taxon>
        <taxon>Diademaceae</taxon>
        <taxon>Clathrospora</taxon>
    </lineage>
</organism>
<accession>A0A6A5SU40</accession>
<evidence type="ECO:0000313" key="2">
    <source>
        <dbReference type="EMBL" id="KAF1943308.1"/>
    </source>
</evidence>
<protein>
    <submittedName>
        <fullName evidence="2">Uncharacterized protein</fullName>
    </submittedName>
</protein>
<keyword evidence="3" id="KW-1185">Reference proteome</keyword>
<name>A0A6A5SU40_9PLEO</name>
<evidence type="ECO:0000256" key="1">
    <source>
        <dbReference type="SAM" id="Coils"/>
    </source>
</evidence>
<dbReference type="Proteomes" id="UP000800038">
    <property type="component" value="Unassembled WGS sequence"/>
</dbReference>